<dbReference type="EMBL" id="MU806171">
    <property type="protein sequence ID" value="KAJ3838651.1"/>
    <property type="molecule type" value="Genomic_DNA"/>
</dbReference>
<feature type="compositionally biased region" description="Polar residues" evidence="1">
    <location>
        <begin position="241"/>
        <end position="250"/>
    </location>
</feature>
<gene>
    <name evidence="3" type="ORF">F5878DRAFT_619014</name>
</gene>
<name>A0AA38UET4_9AGAR</name>
<accession>A0AA38UET4</accession>
<dbReference type="PANTHER" id="PTHR36223">
    <property type="entry name" value="BETA-LACTAMASE-TYPE TRANSPEPTIDASE FOLD DOMAIN CONTAINING PROTEIN"/>
    <property type="match status" value="1"/>
</dbReference>
<keyword evidence="4" id="KW-1185">Reference proteome</keyword>
<dbReference type="Proteomes" id="UP001163846">
    <property type="component" value="Unassembled WGS sequence"/>
</dbReference>
<evidence type="ECO:0000256" key="1">
    <source>
        <dbReference type="SAM" id="MobiDB-lite"/>
    </source>
</evidence>
<evidence type="ECO:0000313" key="3">
    <source>
        <dbReference type="EMBL" id="KAJ3838651.1"/>
    </source>
</evidence>
<dbReference type="InterPro" id="IPR057678">
    <property type="entry name" value="DUF7918"/>
</dbReference>
<evidence type="ECO:0000259" key="2">
    <source>
        <dbReference type="Pfam" id="PF25534"/>
    </source>
</evidence>
<feature type="region of interest" description="Disordered" evidence="1">
    <location>
        <begin position="241"/>
        <end position="340"/>
    </location>
</feature>
<reference evidence="3" key="1">
    <citation type="submission" date="2022-08" db="EMBL/GenBank/DDBJ databases">
        <authorList>
            <consortium name="DOE Joint Genome Institute"/>
            <person name="Min B."/>
            <person name="Riley R."/>
            <person name="Sierra-Patev S."/>
            <person name="Naranjo-Ortiz M."/>
            <person name="Looney B."/>
            <person name="Konkel Z."/>
            <person name="Slot J.C."/>
            <person name="Sakamoto Y."/>
            <person name="Steenwyk J.L."/>
            <person name="Rokas A."/>
            <person name="Carro J."/>
            <person name="Camarero S."/>
            <person name="Ferreira P."/>
            <person name="Molpeceres G."/>
            <person name="Ruiz-Duenas F.J."/>
            <person name="Serrano A."/>
            <person name="Henrissat B."/>
            <person name="Drula E."/>
            <person name="Hughes K.W."/>
            <person name="Mata J.L."/>
            <person name="Ishikawa N.K."/>
            <person name="Vargas-Isla R."/>
            <person name="Ushijima S."/>
            <person name="Smith C.A."/>
            <person name="Ahrendt S."/>
            <person name="Andreopoulos W."/>
            <person name="He G."/>
            <person name="Labutti K."/>
            <person name="Lipzen A."/>
            <person name="Ng V."/>
            <person name="Sandor L."/>
            <person name="Barry K."/>
            <person name="Martinez A.T."/>
            <person name="Xiao Y."/>
            <person name="Gibbons J.G."/>
            <person name="Terashima K."/>
            <person name="Hibbett D.S."/>
            <person name="Grigoriev I.V."/>
        </authorList>
    </citation>
    <scope>NUCLEOTIDE SEQUENCE</scope>
    <source>
        <strain evidence="3">TFB9207</strain>
    </source>
</reference>
<comment type="caution">
    <text evidence="3">The sequence shown here is derived from an EMBL/GenBank/DDBJ whole genome shotgun (WGS) entry which is preliminary data.</text>
</comment>
<evidence type="ECO:0000313" key="4">
    <source>
        <dbReference type="Proteomes" id="UP001163846"/>
    </source>
</evidence>
<proteinExistence type="predicted"/>
<dbReference type="AlphaFoldDB" id="A0AA38UET4"/>
<feature type="compositionally biased region" description="Low complexity" evidence="1">
    <location>
        <begin position="251"/>
        <end position="274"/>
    </location>
</feature>
<dbReference type="Pfam" id="PF25534">
    <property type="entry name" value="DUF7918"/>
    <property type="match status" value="1"/>
</dbReference>
<organism evidence="3 4">
    <name type="scientific">Lentinula raphanica</name>
    <dbReference type="NCBI Taxonomy" id="153919"/>
    <lineage>
        <taxon>Eukaryota</taxon>
        <taxon>Fungi</taxon>
        <taxon>Dikarya</taxon>
        <taxon>Basidiomycota</taxon>
        <taxon>Agaricomycotina</taxon>
        <taxon>Agaricomycetes</taxon>
        <taxon>Agaricomycetidae</taxon>
        <taxon>Agaricales</taxon>
        <taxon>Marasmiineae</taxon>
        <taxon>Omphalotaceae</taxon>
        <taxon>Lentinula</taxon>
    </lineage>
</organism>
<protein>
    <recommendedName>
        <fullName evidence="2">DUF7918 domain-containing protein</fullName>
    </recommendedName>
</protein>
<sequence length="340" mass="37666">MLFFGNFGAWISVDGDRHLEEYGVATDTKDRTVICYIASEEGRSFQVHWYDNSFESPTRGRVYIDGRSMGGKIIHEKTINHSAVKKGFRTDAKTRMPFVFSKLKLVDREDTVGTSSAERPGEINLIIIRVKPQNTRTYEQSNLVPETLEFNEKDVKGAVHNTTFGEPIVETTPVLHHEAEPYGEPIARFCFRYLPLDILRAKDLVPRQAHENTSMKDEEDTKAIFPAQSSAANVIRRSASTLVSESGSRGTSVVPSTSASSKSSSTLTPVSLPSPMKPIKRTRTESLASANRSVIKREKRDDQPAMAGSSTFVKCETDSDPMPLGKAVPTPPDIIDLSDI</sequence>
<feature type="domain" description="DUF7918" evidence="2">
    <location>
        <begin position="11"/>
        <end position="207"/>
    </location>
</feature>
<dbReference type="PANTHER" id="PTHR36223:SF1">
    <property type="entry name" value="TRANSCRIPTION ELONGATION FACTOR EAF N-TERMINAL DOMAIN-CONTAINING PROTEIN"/>
    <property type="match status" value="1"/>
</dbReference>